<feature type="domain" description="DUF4158" evidence="1">
    <location>
        <begin position="4"/>
        <end position="131"/>
    </location>
</feature>
<gene>
    <name evidence="2" type="ORF">K9B37_18555</name>
</gene>
<protein>
    <submittedName>
        <fullName evidence="2">DUF4158 domain-containing protein</fullName>
    </submittedName>
</protein>
<evidence type="ECO:0000313" key="3">
    <source>
        <dbReference type="Proteomes" id="UP000704176"/>
    </source>
</evidence>
<dbReference type="Proteomes" id="UP000704176">
    <property type="component" value="Unassembled WGS sequence"/>
</dbReference>
<evidence type="ECO:0000259" key="1">
    <source>
        <dbReference type="Pfam" id="PF13700"/>
    </source>
</evidence>
<keyword evidence="3" id="KW-1185">Reference proteome</keyword>
<reference evidence="2 3" key="1">
    <citation type="submission" date="2021-09" db="EMBL/GenBank/DDBJ databases">
        <title>The complete genome sequence of a new microorganism.</title>
        <authorList>
            <person name="Zi Z."/>
        </authorList>
    </citation>
    <scope>NUCLEOTIDE SEQUENCE [LARGE SCALE GENOMIC DNA]</scope>
    <source>
        <strain evidence="2 3">WGZ8</strain>
    </source>
</reference>
<dbReference type="Pfam" id="PF13700">
    <property type="entry name" value="DUF4158"/>
    <property type="match status" value="1"/>
</dbReference>
<evidence type="ECO:0000313" key="2">
    <source>
        <dbReference type="EMBL" id="MBZ6078262.1"/>
    </source>
</evidence>
<comment type="caution">
    <text evidence="2">The sequence shown here is derived from an EMBL/GenBank/DDBJ whole genome shotgun (WGS) entry which is preliminary data.</text>
</comment>
<dbReference type="InterPro" id="IPR025296">
    <property type="entry name" value="DUF4158"/>
</dbReference>
<sequence length="152" mass="16807">MLGISDDEESLIRHYTPSPQDRIQAEVRRRPHNQLGYAVQLCIMRYPGRVLGMGEDPPAAVVSYVAEQLGITPGAFASYARRIPTRFEHSHRLAKYLGVRTATRDDRRATLLAAAEAAGATENGLPIMNELRRRGVLLLPDAALELPLPLNP</sequence>
<accession>A0ABS7VTG8</accession>
<organism evidence="2 3">
    <name type="scientific">Microvirga puerhi</name>
    <dbReference type="NCBI Taxonomy" id="2876078"/>
    <lineage>
        <taxon>Bacteria</taxon>
        <taxon>Pseudomonadati</taxon>
        <taxon>Pseudomonadota</taxon>
        <taxon>Alphaproteobacteria</taxon>
        <taxon>Hyphomicrobiales</taxon>
        <taxon>Methylobacteriaceae</taxon>
        <taxon>Microvirga</taxon>
    </lineage>
</organism>
<proteinExistence type="predicted"/>
<name>A0ABS7VTG8_9HYPH</name>
<dbReference type="EMBL" id="JAIRBM010000016">
    <property type="protein sequence ID" value="MBZ6078262.1"/>
    <property type="molecule type" value="Genomic_DNA"/>
</dbReference>